<sequence>FLAVDLKVESLEEQHSLHYVYTALSKPVSAPGIFEFTAIGILDDRKIDYYNSRDKVKIPQQAWMEEKLPAEYWNQGTLSRKSKEQWLKVNVNILMERMRHNNSDIHVLMWRVGCDVISMPDGSLKFVNGLYEFSYDGMDFLSFDVDSTLWLAPVTAAVATKQKWDTDPKQNSYIKHYVEKECVRWLNDLRRYRDENEKQTGYPPKINLFAKDAQSSDTYKLTCMATGLYSRNTEISILKSGWSVVKGYPYEFVPNDDGTYQIRLSVDAKKSEINDYGCEVNHGDQKTRLVAKWPKGEITLHGYAFQFTTGTLQIRVYLYHKENRIYGIFSTPSAIGLCVPYVLVVLGLVLLLVVLVIVGVICVKKGIIEFKFNRPGSGFMAPMCFTSQDFTYCVGLNFVSGGPFRRQRNDINIPGNGNATSADGSAGKNERGSLPGSTQTSVEIKPLLEGGPVAVKKNADSDSGNMTF</sequence>
<evidence type="ECO:0000256" key="1">
    <source>
        <dbReference type="ARBA" id="ARBA00023180"/>
    </source>
</evidence>
<keyword evidence="5" id="KW-1185">Reference proteome</keyword>
<dbReference type="InterPro" id="IPR011161">
    <property type="entry name" value="MHC_I-like_Ag-recog"/>
</dbReference>
<dbReference type="Pfam" id="PF00129">
    <property type="entry name" value="MHC_I"/>
    <property type="match status" value="1"/>
</dbReference>
<dbReference type="KEGG" id="char:122129145"/>
<evidence type="ECO:0000313" key="5">
    <source>
        <dbReference type="Proteomes" id="UP000515152"/>
    </source>
</evidence>
<dbReference type="InterPro" id="IPR050208">
    <property type="entry name" value="MHC_class-I_related"/>
</dbReference>
<feature type="domain" description="Ig-like" evidence="4">
    <location>
        <begin position="204"/>
        <end position="291"/>
    </location>
</feature>
<dbReference type="PANTHER" id="PTHR16675">
    <property type="entry name" value="MHC CLASS I-RELATED"/>
    <property type="match status" value="1"/>
</dbReference>
<dbReference type="RefSeq" id="XP_042560125.1">
    <property type="nucleotide sequence ID" value="XM_042704191.1"/>
</dbReference>
<dbReference type="GO" id="GO:0006955">
    <property type="term" value="P:immune response"/>
    <property type="evidence" value="ECO:0007669"/>
    <property type="project" value="TreeGrafter"/>
</dbReference>
<feature type="region of interest" description="Disordered" evidence="2">
    <location>
        <begin position="410"/>
        <end position="439"/>
    </location>
</feature>
<dbReference type="Proteomes" id="UP000515152">
    <property type="component" value="Unplaced"/>
</dbReference>
<dbReference type="PANTHER" id="PTHR16675:SF193">
    <property type="entry name" value="LOC571647 PROTEIN-RELATED"/>
    <property type="match status" value="1"/>
</dbReference>
<keyword evidence="1" id="KW-0325">Glycoprotein</keyword>
<dbReference type="FunFam" id="3.30.500.10:FF:000005">
    <property type="entry name" value="MHC class I antigen ZKA transcript variant 1"/>
    <property type="match status" value="1"/>
</dbReference>
<dbReference type="AlphaFoldDB" id="A0A8M1KCB2"/>
<dbReference type="InterPro" id="IPR007110">
    <property type="entry name" value="Ig-like_dom"/>
</dbReference>
<dbReference type="GeneID" id="122129145"/>
<dbReference type="Pfam" id="PF07654">
    <property type="entry name" value="C1-set"/>
    <property type="match status" value="1"/>
</dbReference>
<feature type="non-terminal residue" evidence="6">
    <location>
        <position position="1"/>
    </location>
</feature>
<protein>
    <submittedName>
        <fullName evidence="6">Major histocompatibility complex class I-related gene protein-like</fullName>
    </submittedName>
</protein>
<gene>
    <name evidence="6" type="primary">LOC122129145</name>
</gene>
<dbReference type="PROSITE" id="PS50835">
    <property type="entry name" value="IG_LIKE"/>
    <property type="match status" value="1"/>
</dbReference>
<evidence type="ECO:0000313" key="6">
    <source>
        <dbReference type="RefSeq" id="XP_042560125.1"/>
    </source>
</evidence>
<feature type="transmembrane region" description="Helical" evidence="3">
    <location>
        <begin position="341"/>
        <end position="363"/>
    </location>
</feature>
<evidence type="ECO:0000256" key="3">
    <source>
        <dbReference type="SAM" id="Phobius"/>
    </source>
</evidence>
<proteinExistence type="predicted"/>
<name>A0A8M1KCB2_CLUHA</name>
<keyword evidence="3" id="KW-0812">Transmembrane</keyword>
<keyword evidence="3" id="KW-1133">Transmembrane helix</keyword>
<dbReference type="OrthoDB" id="8890485at2759"/>
<accession>A0A8M1KCB2</accession>
<reference evidence="6" key="1">
    <citation type="submission" date="2025-08" db="UniProtKB">
        <authorList>
            <consortium name="RefSeq"/>
        </authorList>
    </citation>
    <scope>IDENTIFICATION</scope>
</reference>
<evidence type="ECO:0000256" key="2">
    <source>
        <dbReference type="SAM" id="MobiDB-lite"/>
    </source>
</evidence>
<evidence type="ECO:0000259" key="4">
    <source>
        <dbReference type="PROSITE" id="PS50835"/>
    </source>
</evidence>
<organism evidence="5 6">
    <name type="scientific">Clupea harengus</name>
    <name type="common">Atlantic herring</name>
    <dbReference type="NCBI Taxonomy" id="7950"/>
    <lineage>
        <taxon>Eukaryota</taxon>
        <taxon>Metazoa</taxon>
        <taxon>Chordata</taxon>
        <taxon>Craniata</taxon>
        <taxon>Vertebrata</taxon>
        <taxon>Euteleostomi</taxon>
        <taxon>Actinopterygii</taxon>
        <taxon>Neopterygii</taxon>
        <taxon>Teleostei</taxon>
        <taxon>Clupei</taxon>
        <taxon>Clupeiformes</taxon>
        <taxon>Clupeoidei</taxon>
        <taxon>Clupeidae</taxon>
        <taxon>Clupea</taxon>
    </lineage>
</organism>
<dbReference type="InterPro" id="IPR003597">
    <property type="entry name" value="Ig_C1-set"/>
</dbReference>
<keyword evidence="3" id="KW-0472">Membrane</keyword>
<dbReference type="GO" id="GO:0009897">
    <property type="term" value="C:external side of plasma membrane"/>
    <property type="evidence" value="ECO:0007669"/>
    <property type="project" value="TreeGrafter"/>
</dbReference>
<dbReference type="GO" id="GO:0005615">
    <property type="term" value="C:extracellular space"/>
    <property type="evidence" value="ECO:0007669"/>
    <property type="project" value="TreeGrafter"/>
</dbReference>